<dbReference type="InterPro" id="IPR005135">
    <property type="entry name" value="Endo/exonuclease/phosphatase"/>
</dbReference>
<dbReference type="Pfam" id="PF03372">
    <property type="entry name" value="Exo_endo_phos"/>
    <property type="match status" value="1"/>
</dbReference>
<evidence type="ECO:0000259" key="1">
    <source>
        <dbReference type="Pfam" id="PF03372"/>
    </source>
</evidence>
<dbReference type="Proteomes" id="UP001324115">
    <property type="component" value="Unassembled WGS sequence"/>
</dbReference>
<feature type="domain" description="Endonuclease/exonuclease/phosphatase" evidence="1">
    <location>
        <begin position="4"/>
        <end position="207"/>
    </location>
</feature>
<protein>
    <recommendedName>
        <fullName evidence="1">Endonuclease/exonuclease/phosphatase domain-containing protein</fullName>
    </recommendedName>
</protein>
<evidence type="ECO:0000313" key="2">
    <source>
        <dbReference type="EMBL" id="KAK4567946.1"/>
    </source>
</evidence>
<sequence length="255" mass="29809">MNVITWNCQGLGSSLADRTLTDEVRAKDPLLVFLSETKAGISRIKGIHNKLDYTQGIIIPNDGRCGGLAMLWREGTGVRFKSYSNSHIDVEVYENPSSSPWRATSFYGQPDATKCTISWELLKVLKVQNHFSWIFFGDFNKISHLDKKFRGPDRDARQMREFRDCLNRCGLFNLGFVGQRYTWCNRRFEKQRTKLKLDRMVVSESWSEKFPDAIVHHYTMSVSNHCLLTLYLHCRQPHKPIRKRFFFKAMWTRGD</sequence>
<accession>A0AAN7EDU2</accession>
<reference evidence="2 3" key="1">
    <citation type="journal article" date="2023" name="G3 (Bethesda)">
        <title>A haplotype-resolved chromosome-scale genome for Quercus rubra L. provides insights into the genetics of adaptive traits for red oak species.</title>
        <authorList>
            <person name="Kapoor B."/>
            <person name="Jenkins J."/>
            <person name="Schmutz J."/>
            <person name="Zhebentyayeva T."/>
            <person name="Kuelheim C."/>
            <person name="Coggeshall M."/>
            <person name="Heim C."/>
            <person name="Lasky J.R."/>
            <person name="Leites L."/>
            <person name="Islam-Faridi N."/>
            <person name="Romero-Severson J."/>
            <person name="DeLeo V.L."/>
            <person name="Lucas S.M."/>
            <person name="Lazic D."/>
            <person name="Gailing O."/>
            <person name="Carlson J."/>
            <person name="Staton M."/>
        </authorList>
    </citation>
    <scope>NUCLEOTIDE SEQUENCE [LARGE SCALE GENOMIC DNA]</scope>
    <source>
        <tissue evidence="2">Dormant leaf buds and twig bark tissues</tissue>
    </source>
</reference>
<organism evidence="2 3">
    <name type="scientific">Quercus rubra</name>
    <name type="common">Northern red oak</name>
    <name type="synonym">Quercus borealis</name>
    <dbReference type="NCBI Taxonomy" id="3512"/>
    <lineage>
        <taxon>Eukaryota</taxon>
        <taxon>Viridiplantae</taxon>
        <taxon>Streptophyta</taxon>
        <taxon>Embryophyta</taxon>
        <taxon>Tracheophyta</taxon>
        <taxon>Spermatophyta</taxon>
        <taxon>Magnoliopsida</taxon>
        <taxon>eudicotyledons</taxon>
        <taxon>Gunneridae</taxon>
        <taxon>Pentapetalae</taxon>
        <taxon>rosids</taxon>
        <taxon>fabids</taxon>
        <taxon>Fagales</taxon>
        <taxon>Fagaceae</taxon>
        <taxon>Quercus</taxon>
    </lineage>
</organism>
<dbReference type="Gene3D" id="3.60.10.10">
    <property type="entry name" value="Endonuclease/exonuclease/phosphatase"/>
    <property type="match status" value="1"/>
</dbReference>
<gene>
    <name evidence="2" type="ORF">RGQ29_003635</name>
</gene>
<dbReference type="PANTHER" id="PTHR35218">
    <property type="entry name" value="RNASE H DOMAIN-CONTAINING PROTEIN"/>
    <property type="match status" value="1"/>
</dbReference>
<dbReference type="GO" id="GO:0003824">
    <property type="term" value="F:catalytic activity"/>
    <property type="evidence" value="ECO:0007669"/>
    <property type="project" value="InterPro"/>
</dbReference>
<dbReference type="AlphaFoldDB" id="A0AAN7EDU2"/>
<dbReference type="InterPro" id="IPR036691">
    <property type="entry name" value="Endo/exonu/phosph_ase_sf"/>
</dbReference>
<comment type="caution">
    <text evidence="2">The sequence shown here is derived from an EMBL/GenBank/DDBJ whole genome shotgun (WGS) entry which is preliminary data.</text>
</comment>
<evidence type="ECO:0000313" key="3">
    <source>
        <dbReference type="Proteomes" id="UP001324115"/>
    </source>
</evidence>
<name>A0AAN7EDU2_QUERU</name>
<keyword evidence="3" id="KW-1185">Reference proteome</keyword>
<dbReference type="EMBL" id="JAXUIC010000010">
    <property type="protein sequence ID" value="KAK4567946.1"/>
    <property type="molecule type" value="Genomic_DNA"/>
</dbReference>
<dbReference type="SUPFAM" id="SSF56219">
    <property type="entry name" value="DNase I-like"/>
    <property type="match status" value="1"/>
</dbReference>
<proteinExistence type="predicted"/>
<dbReference type="PANTHER" id="PTHR35218:SF9">
    <property type="entry name" value="ENDONUCLEASE_EXONUCLEASE_PHOSPHATASE DOMAIN-CONTAINING PROTEIN"/>
    <property type="match status" value="1"/>
</dbReference>